<gene>
    <name evidence="6" type="ORF">EDS130_LOCUS38649</name>
</gene>
<dbReference type="GO" id="GO:0016846">
    <property type="term" value="F:carbon-sulfur lyase activity"/>
    <property type="evidence" value="ECO:0007669"/>
    <property type="project" value="InterPro"/>
</dbReference>
<dbReference type="Pfam" id="PF04828">
    <property type="entry name" value="GFA"/>
    <property type="match status" value="1"/>
</dbReference>
<evidence type="ECO:0000259" key="5">
    <source>
        <dbReference type="PROSITE" id="PS51891"/>
    </source>
</evidence>
<evidence type="ECO:0000256" key="2">
    <source>
        <dbReference type="ARBA" id="ARBA00022723"/>
    </source>
</evidence>
<comment type="caution">
    <text evidence="6">The sequence shown here is derived from an EMBL/GenBank/DDBJ whole genome shotgun (WGS) entry which is preliminary data.</text>
</comment>
<sequence>MATRTPLHAGGCQCGSIRYSVFTDPSRSVCICHCRMCQKALGSPFGVFVGFNLTDFQWTRGSVASFESSSIAVRLFCARCGTPLAAQPKQESMIYICLGSFDQPQQFGKPQRQMGVESCLGEWTLLHNVEEETTDQVIKETVINYQHPDNETDEVQWQCISKNSSTERQLE</sequence>
<keyword evidence="3" id="KW-0862">Zinc</keyword>
<dbReference type="PANTHER" id="PTHR33337:SF40">
    <property type="entry name" value="CENP-V_GFA DOMAIN-CONTAINING PROTEIN-RELATED"/>
    <property type="match status" value="1"/>
</dbReference>
<dbReference type="PANTHER" id="PTHR33337">
    <property type="entry name" value="GFA DOMAIN-CONTAINING PROTEIN"/>
    <property type="match status" value="1"/>
</dbReference>
<reference evidence="6" key="1">
    <citation type="submission" date="2021-02" db="EMBL/GenBank/DDBJ databases">
        <authorList>
            <person name="Nowell W R."/>
        </authorList>
    </citation>
    <scope>NUCLEOTIDE SEQUENCE</scope>
</reference>
<evidence type="ECO:0000256" key="4">
    <source>
        <dbReference type="ARBA" id="ARBA00023239"/>
    </source>
</evidence>
<evidence type="ECO:0000313" key="6">
    <source>
        <dbReference type="EMBL" id="CAF1437834.1"/>
    </source>
</evidence>
<dbReference type="SUPFAM" id="SSF51316">
    <property type="entry name" value="Mss4-like"/>
    <property type="match status" value="1"/>
</dbReference>
<dbReference type="EMBL" id="CAJNOJ010000409">
    <property type="protein sequence ID" value="CAF1437834.1"/>
    <property type="molecule type" value="Genomic_DNA"/>
</dbReference>
<name>A0A815NG73_ADIRI</name>
<evidence type="ECO:0000256" key="1">
    <source>
        <dbReference type="ARBA" id="ARBA00005495"/>
    </source>
</evidence>
<organism evidence="6 7">
    <name type="scientific">Adineta ricciae</name>
    <name type="common">Rotifer</name>
    <dbReference type="NCBI Taxonomy" id="249248"/>
    <lineage>
        <taxon>Eukaryota</taxon>
        <taxon>Metazoa</taxon>
        <taxon>Spiralia</taxon>
        <taxon>Gnathifera</taxon>
        <taxon>Rotifera</taxon>
        <taxon>Eurotatoria</taxon>
        <taxon>Bdelloidea</taxon>
        <taxon>Adinetida</taxon>
        <taxon>Adinetidae</taxon>
        <taxon>Adineta</taxon>
    </lineage>
</organism>
<evidence type="ECO:0000313" key="7">
    <source>
        <dbReference type="Proteomes" id="UP000663852"/>
    </source>
</evidence>
<comment type="similarity">
    <text evidence="1">Belongs to the Gfa family.</text>
</comment>
<dbReference type="InterPro" id="IPR006913">
    <property type="entry name" value="CENP-V/GFA"/>
</dbReference>
<dbReference type="AlphaFoldDB" id="A0A815NG73"/>
<protein>
    <recommendedName>
        <fullName evidence="5">CENP-V/GFA domain-containing protein</fullName>
    </recommendedName>
</protein>
<dbReference type="GO" id="GO:0046872">
    <property type="term" value="F:metal ion binding"/>
    <property type="evidence" value="ECO:0007669"/>
    <property type="project" value="UniProtKB-KW"/>
</dbReference>
<dbReference type="InterPro" id="IPR011057">
    <property type="entry name" value="Mss4-like_sf"/>
</dbReference>
<proteinExistence type="inferred from homology"/>
<feature type="domain" description="CENP-V/GFA" evidence="5">
    <location>
        <begin position="8"/>
        <end position="124"/>
    </location>
</feature>
<dbReference type="PROSITE" id="PS51891">
    <property type="entry name" value="CENP_V_GFA"/>
    <property type="match status" value="1"/>
</dbReference>
<dbReference type="Gene3D" id="3.90.1590.10">
    <property type="entry name" value="glutathione-dependent formaldehyde- activating enzyme (gfa)"/>
    <property type="match status" value="1"/>
</dbReference>
<keyword evidence="4" id="KW-0456">Lyase</keyword>
<evidence type="ECO:0000256" key="3">
    <source>
        <dbReference type="ARBA" id="ARBA00022833"/>
    </source>
</evidence>
<keyword evidence="2" id="KW-0479">Metal-binding</keyword>
<dbReference type="OrthoDB" id="10015082at2759"/>
<dbReference type="Proteomes" id="UP000663852">
    <property type="component" value="Unassembled WGS sequence"/>
</dbReference>
<accession>A0A815NG73</accession>